<accession>A0AAV8WUG7</accession>
<dbReference type="SUPFAM" id="SSF48726">
    <property type="entry name" value="Immunoglobulin"/>
    <property type="match status" value="1"/>
</dbReference>
<name>A0AAV8WUG7_9CUCU</name>
<dbReference type="EMBL" id="JANEYF010005036">
    <property type="protein sequence ID" value="KAJ8929381.1"/>
    <property type="molecule type" value="Genomic_DNA"/>
</dbReference>
<sequence>MVGDYSLEIFPVMLDDDARYECQVSPGAQGQPGIRSHFAKLTVLVPPDPPKIVQGDYLVTTEDREIELECISFAGKPAAEITWIDGLGT</sequence>
<feature type="domain" description="CD80-like immunoglobulin C2-set" evidence="2">
    <location>
        <begin position="50"/>
        <end position="88"/>
    </location>
</feature>
<gene>
    <name evidence="3" type="ORF">NQ314_017942</name>
</gene>
<evidence type="ECO:0000259" key="2">
    <source>
        <dbReference type="Pfam" id="PF08205"/>
    </source>
</evidence>
<organism evidence="3 4">
    <name type="scientific">Rhamnusium bicolor</name>
    <dbReference type="NCBI Taxonomy" id="1586634"/>
    <lineage>
        <taxon>Eukaryota</taxon>
        <taxon>Metazoa</taxon>
        <taxon>Ecdysozoa</taxon>
        <taxon>Arthropoda</taxon>
        <taxon>Hexapoda</taxon>
        <taxon>Insecta</taxon>
        <taxon>Pterygota</taxon>
        <taxon>Neoptera</taxon>
        <taxon>Endopterygota</taxon>
        <taxon>Coleoptera</taxon>
        <taxon>Polyphaga</taxon>
        <taxon>Cucujiformia</taxon>
        <taxon>Chrysomeloidea</taxon>
        <taxon>Cerambycidae</taxon>
        <taxon>Lepturinae</taxon>
        <taxon>Rhagiini</taxon>
        <taxon>Rhamnusium</taxon>
    </lineage>
</organism>
<proteinExistence type="predicted"/>
<evidence type="ECO:0000313" key="4">
    <source>
        <dbReference type="Proteomes" id="UP001162156"/>
    </source>
</evidence>
<dbReference type="InterPro" id="IPR013162">
    <property type="entry name" value="CD80_C2-set"/>
</dbReference>
<dbReference type="Gene3D" id="2.60.40.10">
    <property type="entry name" value="Immunoglobulins"/>
    <property type="match status" value="2"/>
</dbReference>
<evidence type="ECO:0000256" key="1">
    <source>
        <dbReference type="ARBA" id="ARBA00023157"/>
    </source>
</evidence>
<dbReference type="PANTHER" id="PTHR45889:SF8">
    <property type="entry name" value="IG-LIKE DOMAIN-CONTAINING PROTEIN"/>
    <property type="match status" value="1"/>
</dbReference>
<protein>
    <recommendedName>
        <fullName evidence="2">CD80-like immunoglobulin C2-set domain-containing protein</fullName>
    </recommendedName>
</protein>
<dbReference type="AlphaFoldDB" id="A0AAV8WUG7"/>
<comment type="caution">
    <text evidence="3">The sequence shown here is derived from an EMBL/GenBank/DDBJ whole genome shotgun (WGS) entry which is preliminary data.</text>
</comment>
<reference evidence="3" key="1">
    <citation type="journal article" date="2023" name="Insect Mol. Biol.">
        <title>Genome sequencing provides insights into the evolution of gene families encoding plant cell wall-degrading enzymes in longhorned beetles.</title>
        <authorList>
            <person name="Shin N.R."/>
            <person name="Okamura Y."/>
            <person name="Kirsch R."/>
            <person name="Pauchet Y."/>
        </authorList>
    </citation>
    <scope>NUCLEOTIDE SEQUENCE</scope>
    <source>
        <strain evidence="3">RBIC_L_NR</strain>
    </source>
</reference>
<dbReference type="InterPro" id="IPR013783">
    <property type="entry name" value="Ig-like_fold"/>
</dbReference>
<evidence type="ECO:0000313" key="3">
    <source>
        <dbReference type="EMBL" id="KAJ8929381.1"/>
    </source>
</evidence>
<dbReference type="PANTHER" id="PTHR45889">
    <property type="entry name" value="IG-LIKE DOMAIN-CONTAINING PROTEIN"/>
    <property type="match status" value="1"/>
</dbReference>
<keyword evidence="1" id="KW-1015">Disulfide bond</keyword>
<keyword evidence="4" id="KW-1185">Reference proteome</keyword>
<dbReference type="Proteomes" id="UP001162156">
    <property type="component" value="Unassembled WGS sequence"/>
</dbReference>
<dbReference type="InterPro" id="IPR036179">
    <property type="entry name" value="Ig-like_dom_sf"/>
</dbReference>
<dbReference type="Pfam" id="PF08205">
    <property type="entry name" value="C2-set_2"/>
    <property type="match status" value="1"/>
</dbReference>